<dbReference type="Proteomes" id="UP000799429">
    <property type="component" value="Unassembled WGS sequence"/>
</dbReference>
<reference evidence="1" key="1">
    <citation type="journal article" date="2020" name="Stud. Mycol.">
        <title>101 Dothideomycetes genomes: a test case for predicting lifestyles and emergence of pathogens.</title>
        <authorList>
            <person name="Haridas S."/>
            <person name="Albert R."/>
            <person name="Binder M."/>
            <person name="Bloem J."/>
            <person name="Labutti K."/>
            <person name="Salamov A."/>
            <person name="Andreopoulos B."/>
            <person name="Baker S."/>
            <person name="Barry K."/>
            <person name="Bills G."/>
            <person name="Bluhm B."/>
            <person name="Cannon C."/>
            <person name="Castanera R."/>
            <person name="Culley D."/>
            <person name="Daum C."/>
            <person name="Ezra D."/>
            <person name="Gonzalez J."/>
            <person name="Henrissat B."/>
            <person name="Kuo A."/>
            <person name="Liang C."/>
            <person name="Lipzen A."/>
            <person name="Lutzoni F."/>
            <person name="Magnuson J."/>
            <person name="Mondo S."/>
            <person name="Nolan M."/>
            <person name="Ohm R."/>
            <person name="Pangilinan J."/>
            <person name="Park H.-J."/>
            <person name="Ramirez L."/>
            <person name="Alfaro M."/>
            <person name="Sun H."/>
            <person name="Tritt A."/>
            <person name="Yoshinaga Y."/>
            <person name="Zwiers L.-H."/>
            <person name="Turgeon B."/>
            <person name="Goodwin S."/>
            <person name="Spatafora J."/>
            <person name="Crous P."/>
            <person name="Grigoriev I."/>
        </authorList>
    </citation>
    <scope>NUCLEOTIDE SEQUENCE</scope>
    <source>
        <strain evidence="1">CBS 101060</strain>
    </source>
</reference>
<name>A0A9P4S715_9PEZI</name>
<evidence type="ECO:0000313" key="1">
    <source>
        <dbReference type="EMBL" id="KAF2837316.1"/>
    </source>
</evidence>
<proteinExistence type="predicted"/>
<gene>
    <name evidence="1" type="ORF">M501DRAFT_995900</name>
</gene>
<keyword evidence="2" id="KW-1185">Reference proteome</keyword>
<evidence type="ECO:0000313" key="2">
    <source>
        <dbReference type="Proteomes" id="UP000799429"/>
    </source>
</evidence>
<sequence length="66" mass="7716">MRPPMRGRMRTAMVMSARTPVFLMLLFPIRILASLPAKRRHYTRTPTMRSGFNRGFWEGKAHLSLL</sequence>
<comment type="caution">
    <text evidence="1">The sequence shown here is derived from an EMBL/GenBank/DDBJ whole genome shotgun (WGS) entry which is preliminary data.</text>
</comment>
<dbReference type="EMBL" id="MU006100">
    <property type="protein sequence ID" value="KAF2837316.1"/>
    <property type="molecule type" value="Genomic_DNA"/>
</dbReference>
<accession>A0A9P4S715</accession>
<organism evidence="1 2">
    <name type="scientific">Patellaria atrata CBS 101060</name>
    <dbReference type="NCBI Taxonomy" id="1346257"/>
    <lineage>
        <taxon>Eukaryota</taxon>
        <taxon>Fungi</taxon>
        <taxon>Dikarya</taxon>
        <taxon>Ascomycota</taxon>
        <taxon>Pezizomycotina</taxon>
        <taxon>Dothideomycetes</taxon>
        <taxon>Dothideomycetes incertae sedis</taxon>
        <taxon>Patellariales</taxon>
        <taxon>Patellariaceae</taxon>
        <taxon>Patellaria</taxon>
    </lineage>
</organism>
<protein>
    <submittedName>
        <fullName evidence="1">Uncharacterized protein</fullName>
    </submittedName>
</protein>
<dbReference type="AlphaFoldDB" id="A0A9P4S715"/>